<evidence type="ECO:0000313" key="8">
    <source>
        <dbReference type="EMBL" id="OSX58192.1"/>
    </source>
</evidence>
<dbReference type="GeneID" id="36331800"/>
<evidence type="ECO:0000256" key="3">
    <source>
        <dbReference type="ARBA" id="ARBA00012910"/>
    </source>
</evidence>
<dbReference type="InterPro" id="IPR000891">
    <property type="entry name" value="PYR_CT"/>
</dbReference>
<dbReference type="GO" id="GO:0006552">
    <property type="term" value="P:L-leucine catabolic process"/>
    <property type="evidence" value="ECO:0007669"/>
    <property type="project" value="TreeGrafter"/>
</dbReference>
<dbReference type="GO" id="GO:0046872">
    <property type="term" value="F:metal ion binding"/>
    <property type="evidence" value="ECO:0007669"/>
    <property type="project" value="UniProtKB-KW"/>
</dbReference>
<accession>A0A1X6MPS4</accession>
<comment type="similarity">
    <text evidence="2">Belongs to the HMG-CoA lyase family.</text>
</comment>
<comment type="catalytic activity">
    <reaction evidence="6">
        <text>(3S)-3-hydroxy-3-methylglutaryl-CoA = acetoacetate + acetyl-CoA</text>
        <dbReference type="Rhea" id="RHEA:24404"/>
        <dbReference type="ChEBI" id="CHEBI:13705"/>
        <dbReference type="ChEBI" id="CHEBI:43074"/>
        <dbReference type="ChEBI" id="CHEBI:57288"/>
        <dbReference type="EC" id="4.1.3.4"/>
    </reaction>
</comment>
<evidence type="ECO:0000256" key="1">
    <source>
        <dbReference type="ARBA" id="ARBA00005143"/>
    </source>
</evidence>
<protein>
    <recommendedName>
        <fullName evidence="3">hydroxymethylglutaryl-CoA lyase</fullName>
        <ecNumber evidence="3">4.1.3.4</ecNumber>
    </recommendedName>
</protein>
<evidence type="ECO:0000259" key="7">
    <source>
        <dbReference type="PROSITE" id="PS50991"/>
    </source>
</evidence>
<organism evidence="8 9">
    <name type="scientific">Postia placenta MAD-698-R-SB12</name>
    <dbReference type="NCBI Taxonomy" id="670580"/>
    <lineage>
        <taxon>Eukaryota</taxon>
        <taxon>Fungi</taxon>
        <taxon>Dikarya</taxon>
        <taxon>Basidiomycota</taxon>
        <taxon>Agaricomycotina</taxon>
        <taxon>Agaricomycetes</taxon>
        <taxon>Polyporales</taxon>
        <taxon>Adustoporiaceae</taxon>
        <taxon>Rhodonia</taxon>
    </lineage>
</organism>
<keyword evidence="5" id="KW-0456">Lyase</keyword>
<name>A0A1X6MPS4_9APHY</name>
<dbReference type="Proteomes" id="UP000194127">
    <property type="component" value="Unassembled WGS sequence"/>
</dbReference>
<keyword evidence="4" id="KW-0479">Metal-binding</keyword>
<dbReference type="Gene3D" id="3.20.20.70">
    <property type="entry name" value="Aldolase class I"/>
    <property type="match status" value="1"/>
</dbReference>
<dbReference type="UniPathway" id="UPA00896">
    <property type="reaction ID" value="UER00863"/>
</dbReference>
<evidence type="ECO:0000256" key="4">
    <source>
        <dbReference type="ARBA" id="ARBA00022723"/>
    </source>
</evidence>
<comment type="pathway">
    <text evidence="1">Metabolic intermediate metabolism; (S)-3-hydroxy-3-methylglutaryl-CoA degradation; acetoacetate from (S)-3-hydroxy-3-methylglutaryl-CoA: step 1/1.</text>
</comment>
<dbReference type="GO" id="GO:0046951">
    <property type="term" value="P:ketone body biosynthetic process"/>
    <property type="evidence" value="ECO:0007669"/>
    <property type="project" value="TreeGrafter"/>
</dbReference>
<dbReference type="OrthoDB" id="1905920at2759"/>
<dbReference type="STRING" id="670580.A0A1X6MPS4"/>
<dbReference type="InterPro" id="IPR013785">
    <property type="entry name" value="Aldolase_TIM"/>
</dbReference>
<dbReference type="RefSeq" id="XP_024334986.1">
    <property type="nucleotide sequence ID" value="XM_024486851.1"/>
</dbReference>
<keyword evidence="9" id="KW-1185">Reference proteome</keyword>
<sequence length="369" mass="38779">MFSHRTAARVLCSRLRRRAISPRTYATASDPNYVNIVEVGPRDGLQNETAVIPPALKAELITRLGRAGMNTIEAGSFVSPKWVPQMEGTDEVLRQMEHLQGVHYPVLVPNMKGLDALLALLSTENPPVSRPQHAARPLPPAQPLTDEIALFTAATDAFCQANTNCTVAESLARLAPVAARARASGLRVRGYVSVVVVCPYTGRVRAEEVRDVARALLDMGCYEVSLGDTVGAGTPADIRALLETVMGGAHGVAPAQLAVRMLVGSGHFHDTYGAGVANVLAALELGLRTFDASVGGLGGCPYSPGATGNVATEDVLYALRGHGGGAGGGRRYSAAGDLDALAEIGAWISGRLGRRNESRAGKAIMAWKK</sequence>
<dbReference type="InterPro" id="IPR043594">
    <property type="entry name" value="HMGL"/>
</dbReference>
<feature type="domain" description="Pyruvate carboxyltransferase" evidence="7">
    <location>
        <begin position="34"/>
        <end position="342"/>
    </location>
</feature>
<dbReference type="AlphaFoldDB" id="A0A1X6MPS4"/>
<evidence type="ECO:0000256" key="2">
    <source>
        <dbReference type="ARBA" id="ARBA00009405"/>
    </source>
</evidence>
<gene>
    <name evidence="8" type="ORF">POSPLADRAFT_1154443</name>
</gene>
<dbReference type="PROSITE" id="PS50991">
    <property type="entry name" value="PYR_CT"/>
    <property type="match status" value="1"/>
</dbReference>
<evidence type="ECO:0000256" key="5">
    <source>
        <dbReference type="ARBA" id="ARBA00023239"/>
    </source>
</evidence>
<dbReference type="PANTHER" id="PTHR42738:SF7">
    <property type="entry name" value="HYDROXYMETHYLGLUTARYL-COA LYASE"/>
    <property type="match status" value="1"/>
</dbReference>
<dbReference type="EMBL" id="KZ110605">
    <property type="protein sequence ID" value="OSX58192.1"/>
    <property type="molecule type" value="Genomic_DNA"/>
</dbReference>
<evidence type="ECO:0000256" key="6">
    <source>
        <dbReference type="ARBA" id="ARBA00049877"/>
    </source>
</evidence>
<reference evidence="8 9" key="1">
    <citation type="submission" date="2017-04" db="EMBL/GenBank/DDBJ databases">
        <title>Genome Sequence of the Model Brown-Rot Fungus Postia placenta SB12.</title>
        <authorList>
            <consortium name="DOE Joint Genome Institute"/>
            <person name="Gaskell J."/>
            <person name="Kersten P."/>
            <person name="Larrondo L.F."/>
            <person name="Canessa P."/>
            <person name="Martinez D."/>
            <person name="Hibbett D."/>
            <person name="Schmoll M."/>
            <person name="Kubicek C.P."/>
            <person name="Martinez A.T."/>
            <person name="Yadav J."/>
            <person name="Master E."/>
            <person name="Magnuson J.K."/>
            <person name="James T."/>
            <person name="Yaver D."/>
            <person name="Berka R."/>
            <person name="Labutti K."/>
            <person name="Lipzen A."/>
            <person name="Aerts A."/>
            <person name="Barry K."/>
            <person name="Henrissat B."/>
            <person name="Blanchette R."/>
            <person name="Grigoriev I."/>
            <person name="Cullen D."/>
        </authorList>
    </citation>
    <scope>NUCLEOTIDE SEQUENCE [LARGE SCALE GENOMIC DNA]</scope>
    <source>
        <strain evidence="8 9">MAD-698-R-SB12</strain>
    </source>
</reference>
<dbReference type="CDD" id="cd07938">
    <property type="entry name" value="DRE_TIM_HMGL"/>
    <property type="match status" value="1"/>
</dbReference>
<dbReference type="EC" id="4.1.3.4" evidence="3"/>
<dbReference type="Pfam" id="PF00682">
    <property type="entry name" value="HMGL-like"/>
    <property type="match status" value="1"/>
</dbReference>
<evidence type="ECO:0000313" key="9">
    <source>
        <dbReference type="Proteomes" id="UP000194127"/>
    </source>
</evidence>
<dbReference type="SUPFAM" id="SSF51569">
    <property type="entry name" value="Aldolase"/>
    <property type="match status" value="1"/>
</dbReference>
<dbReference type="PANTHER" id="PTHR42738">
    <property type="entry name" value="HYDROXYMETHYLGLUTARYL-COA LYASE"/>
    <property type="match status" value="1"/>
</dbReference>
<dbReference type="GO" id="GO:0004419">
    <property type="term" value="F:hydroxymethylglutaryl-CoA lyase activity"/>
    <property type="evidence" value="ECO:0007669"/>
    <property type="project" value="UniProtKB-EC"/>
</dbReference>
<dbReference type="FunFam" id="3.20.20.70:FF:000071">
    <property type="entry name" value="Hydroxymethylglutaryl-CoA lyase"/>
    <property type="match status" value="1"/>
</dbReference>
<proteinExistence type="inferred from homology"/>